<name>A0A1K1LFW5_9BACT</name>
<evidence type="ECO:0000313" key="2">
    <source>
        <dbReference type="EMBL" id="SFV73584.1"/>
    </source>
</evidence>
<protein>
    <recommendedName>
        <fullName evidence="1">HTH cro/C1-type domain-containing protein</fullName>
    </recommendedName>
</protein>
<accession>A0A1K1LFW5</accession>
<evidence type="ECO:0000313" key="3">
    <source>
        <dbReference type="Proteomes" id="UP000186323"/>
    </source>
</evidence>
<dbReference type="KEGG" id="dpg:DESPIGER_1752"/>
<feature type="domain" description="HTH cro/C1-type" evidence="1">
    <location>
        <begin position="13"/>
        <end position="67"/>
    </location>
</feature>
<dbReference type="EMBL" id="LT630450">
    <property type="protein sequence ID" value="SFV73584.1"/>
    <property type="molecule type" value="Genomic_DNA"/>
</dbReference>
<proteinExistence type="predicted"/>
<dbReference type="CDD" id="cd00093">
    <property type="entry name" value="HTH_XRE"/>
    <property type="match status" value="1"/>
</dbReference>
<dbReference type="Gene3D" id="1.10.260.40">
    <property type="entry name" value="lambda repressor-like DNA-binding domains"/>
    <property type="match status" value="1"/>
</dbReference>
<dbReference type="PROSITE" id="PS50943">
    <property type="entry name" value="HTH_CROC1"/>
    <property type="match status" value="1"/>
</dbReference>
<dbReference type="InterPro" id="IPR010982">
    <property type="entry name" value="Lambda_DNA-bd_dom_sf"/>
</dbReference>
<dbReference type="GO" id="GO:0003677">
    <property type="term" value="F:DNA binding"/>
    <property type="evidence" value="ECO:0007669"/>
    <property type="project" value="InterPro"/>
</dbReference>
<dbReference type="OrthoDB" id="6891141at2"/>
<dbReference type="SUPFAM" id="SSF47413">
    <property type="entry name" value="lambda repressor-like DNA-binding domains"/>
    <property type="match status" value="1"/>
</dbReference>
<dbReference type="InterPro" id="IPR001387">
    <property type="entry name" value="Cro/C1-type_HTH"/>
</dbReference>
<dbReference type="SMART" id="SM00530">
    <property type="entry name" value="HTH_XRE"/>
    <property type="match status" value="1"/>
</dbReference>
<evidence type="ECO:0000259" key="1">
    <source>
        <dbReference type="PROSITE" id="PS50943"/>
    </source>
</evidence>
<dbReference type="RefSeq" id="WP_072335524.1">
    <property type="nucleotide sequence ID" value="NZ_CALJDE010000027.1"/>
</dbReference>
<dbReference type="Pfam" id="PF13560">
    <property type="entry name" value="HTH_31"/>
    <property type="match status" value="1"/>
</dbReference>
<gene>
    <name evidence="2" type="ORF">DESPIGER_1752</name>
</gene>
<dbReference type="AlphaFoldDB" id="A0A1K1LFW5"/>
<dbReference type="Proteomes" id="UP000186323">
    <property type="component" value="Chromosome I"/>
</dbReference>
<sequence>MSEDIIMIAARNLQQRRQKAGLTQRKVARLLGLKTETICRMEKGHNPASLRRLQQFADLYGCTVIDLLQPPRS</sequence>
<keyword evidence="3" id="KW-1185">Reference proteome</keyword>
<reference evidence="3" key="1">
    <citation type="submission" date="2016-10" db="EMBL/GenBank/DDBJ databases">
        <authorList>
            <person name="Wegmann U."/>
        </authorList>
    </citation>
    <scope>NUCLEOTIDE SEQUENCE [LARGE SCALE GENOMIC DNA]</scope>
</reference>
<organism evidence="2 3">
    <name type="scientific">Desulfovibrio piger</name>
    <dbReference type="NCBI Taxonomy" id="901"/>
    <lineage>
        <taxon>Bacteria</taxon>
        <taxon>Pseudomonadati</taxon>
        <taxon>Thermodesulfobacteriota</taxon>
        <taxon>Desulfovibrionia</taxon>
        <taxon>Desulfovibrionales</taxon>
        <taxon>Desulfovibrionaceae</taxon>
        <taxon>Desulfovibrio</taxon>
    </lineage>
</organism>